<evidence type="ECO:0000313" key="9">
    <source>
        <dbReference type="Proteomes" id="UP001597156"/>
    </source>
</evidence>
<dbReference type="NCBIfam" id="NF040570">
    <property type="entry name" value="guided_TnpB"/>
    <property type="match status" value="1"/>
</dbReference>
<evidence type="ECO:0000313" key="8">
    <source>
        <dbReference type="EMBL" id="MFD1124317.1"/>
    </source>
</evidence>
<evidence type="ECO:0000259" key="7">
    <source>
        <dbReference type="Pfam" id="PF07282"/>
    </source>
</evidence>
<dbReference type="PANTHER" id="PTHR30405">
    <property type="entry name" value="TRANSPOSASE"/>
    <property type="match status" value="1"/>
</dbReference>
<feature type="domain" description="Cas12f1-like TNB" evidence="7">
    <location>
        <begin position="320"/>
        <end position="386"/>
    </location>
</feature>
<evidence type="ECO:0000256" key="3">
    <source>
        <dbReference type="ARBA" id="ARBA00022578"/>
    </source>
</evidence>
<keyword evidence="8" id="KW-0540">Nuclease</keyword>
<keyword evidence="8" id="KW-0255">Endonuclease</keyword>
<gene>
    <name evidence="8" type="ORF">ACFQ22_02920</name>
</gene>
<evidence type="ECO:0000259" key="6">
    <source>
        <dbReference type="Pfam" id="PF01385"/>
    </source>
</evidence>
<dbReference type="Pfam" id="PF07282">
    <property type="entry name" value="Cas12f1-like_TNB"/>
    <property type="match status" value="1"/>
</dbReference>
<keyword evidence="8" id="KW-0378">Hydrolase</keyword>
<dbReference type="RefSeq" id="WP_382389712.1">
    <property type="nucleotide sequence ID" value="NZ_JBHTLH010000008.1"/>
</dbReference>
<keyword evidence="3" id="KW-0815">Transposition</keyword>
<dbReference type="InterPro" id="IPR010095">
    <property type="entry name" value="Cas12f1-like_TNB"/>
</dbReference>
<name>A0ABW3PG94_9LACO</name>
<proteinExistence type="inferred from homology"/>
<dbReference type="NCBIfam" id="TIGR01766">
    <property type="entry name" value="IS200/IS605 family accessory protein TnpB-like domain"/>
    <property type="match status" value="1"/>
</dbReference>
<comment type="similarity">
    <text evidence="1">In the C-terminal section; belongs to the transposase 35 family.</text>
</comment>
<dbReference type="EMBL" id="JBHTLH010000008">
    <property type="protein sequence ID" value="MFD1124317.1"/>
    <property type="molecule type" value="Genomic_DNA"/>
</dbReference>
<dbReference type="InterPro" id="IPR001959">
    <property type="entry name" value="Transposase"/>
</dbReference>
<evidence type="ECO:0000256" key="2">
    <source>
        <dbReference type="ARBA" id="ARBA00011044"/>
    </source>
</evidence>
<dbReference type="PANTHER" id="PTHR30405:SF11">
    <property type="entry name" value="RNA-GUIDED DNA ENDONUCLEASE RV2885C-RELATED"/>
    <property type="match status" value="1"/>
</dbReference>
<dbReference type="Pfam" id="PF01385">
    <property type="entry name" value="OrfB_IS605"/>
    <property type="match status" value="1"/>
</dbReference>
<keyword evidence="5" id="KW-0233">DNA recombination</keyword>
<comment type="caution">
    <text evidence="8">The sequence shown here is derived from an EMBL/GenBank/DDBJ whole genome shotgun (WGS) entry which is preliminary data.</text>
</comment>
<dbReference type="InterPro" id="IPR051399">
    <property type="entry name" value="RNA-guided_DNA_endo/Transpos"/>
</dbReference>
<evidence type="ECO:0000256" key="5">
    <source>
        <dbReference type="ARBA" id="ARBA00023172"/>
    </source>
</evidence>
<evidence type="ECO:0000256" key="1">
    <source>
        <dbReference type="ARBA" id="ARBA00008761"/>
    </source>
</evidence>
<keyword evidence="4" id="KW-0238">DNA-binding</keyword>
<dbReference type="GO" id="GO:0004519">
    <property type="term" value="F:endonuclease activity"/>
    <property type="evidence" value="ECO:0007669"/>
    <property type="project" value="UniProtKB-KW"/>
</dbReference>
<dbReference type="Proteomes" id="UP001597156">
    <property type="component" value="Unassembled WGS sequence"/>
</dbReference>
<organism evidence="8 9">
    <name type="scientific">Lentilactobacillus raoultii</name>
    <dbReference type="NCBI Taxonomy" id="1987503"/>
    <lineage>
        <taxon>Bacteria</taxon>
        <taxon>Bacillati</taxon>
        <taxon>Bacillota</taxon>
        <taxon>Bacilli</taxon>
        <taxon>Lactobacillales</taxon>
        <taxon>Lactobacillaceae</taxon>
        <taxon>Lentilactobacillus</taxon>
    </lineage>
</organism>
<sequence length="408" mass="48014">MVSNIEITQTIKVQFKVSHSADATALSETMEQYRQACQKVSQYVFDHAFELRLIKLHQALYYFLRGEFDLRSQMAQSVFRTVKARYDAIQTQLKERPYRYRDDQGKWQQTPKDLTWLWQPVQFRRPQLDLVRGRDWSLKKDGRLSLNTLRGRIVVTPVPTKHWDSYFDGSWKLGTAKVVKSGHKWYLHISVTKVVPDYDKAQTTHVVGIDRGLRFLTTVYDETGQTSFLDGQAILRTRRKFKHLRSELQSKGTKAAKRKLRQLRQRENRWMTDLNHRLSQALVHHFGPQTLFVMEDLTHVRFATEKVAKDRRYETVSWAFYQLEEFLTYKANAMGSQVLKVAANYTSQRCPKCTVIVKEQRHHEVHEYQCQCGYRSNDDRVGAMNIQQLGNQWLAGQKHPKYHLRSAG</sequence>
<comment type="similarity">
    <text evidence="2">In the N-terminal section; belongs to the transposase 2 family.</text>
</comment>
<feature type="domain" description="Probable transposase IS891/IS1136/IS1341" evidence="6">
    <location>
        <begin position="194"/>
        <end position="284"/>
    </location>
</feature>
<accession>A0ABW3PG94</accession>
<protein>
    <submittedName>
        <fullName evidence="8">RNA-guided endonuclease TnpB family protein</fullName>
    </submittedName>
</protein>
<reference evidence="9" key="1">
    <citation type="journal article" date="2019" name="Int. J. Syst. Evol. Microbiol.">
        <title>The Global Catalogue of Microorganisms (GCM) 10K type strain sequencing project: providing services to taxonomists for standard genome sequencing and annotation.</title>
        <authorList>
            <consortium name="The Broad Institute Genomics Platform"/>
            <consortium name="The Broad Institute Genome Sequencing Center for Infectious Disease"/>
            <person name="Wu L."/>
            <person name="Ma J."/>
        </authorList>
    </citation>
    <scope>NUCLEOTIDE SEQUENCE [LARGE SCALE GENOMIC DNA]</scope>
    <source>
        <strain evidence="9">CCUG 71848</strain>
    </source>
</reference>
<evidence type="ECO:0000256" key="4">
    <source>
        <dbReference type="ARBA" id="ARBA00023125"/>
    </source>
</evidence>
<keyword evidence="9" id="KW-1185">Reference proteome</keyword>